<protein>
    <submittedName>
        <fullName evidence="2">Uncharacterized protein</fullName>
    </submittedName>
</protein>
<proteinExistence type="predicted"/>
<feature type="compositionally biased region" description="Polar residues" evidence="1">
    <location>
        <begin position="71"/>
        <end position="81"/>
    </location>
</feature>
<dbReference type="EMBL" id="JAZDWU010000004">
    <property type="protein sequence ID" value="KAL0004047.1"/>
    <property type="molecule type" value="Genomic_DNA"/>
</dbReference>
<reference evidence="2 3" key="1">
    <citation type="submission" date="2024-01" db="EMBL/GenBank/DDBJ databases">
        <title>A telomere-to-telomere, gap-free genome of sweet tea (Lithocarpus litseifolius).</title>
        <authorList>
            <person name="Zhou J."/>
        </authorList>
    </citation>
    <scope>NUCLEOTIDE SEQUENCE [LARGE SCALE GENOMIC DNA]</scope>
    <source>
        <strain evidence="2">Zhou-2022a</strain>
        <tissue evidence="2">Leaf</tissue>
    </source>
</reference>
<evidence type="ECO:0000313" key="2">
    <source>
        <dbReference type="EMBL" id="KAL0004047.1"/>
    </source>
</evidence>
<accession>A0AAW2D149</accession>
<organism evidence="2 3">
    <name type="scientific">Lithocarpus litseifolius</name>
    <dbReference type="NCBI Taxonomy" id="425828"/>
    <lineage>
        <taxon>Eukaryota</taxon>
        <taxon>Viridiplantae</taxon>
        <taxon>Streptophyta</taxon>
        <taxon>Embryophyta</taxon>
        <taxon>Tracheophyta</taxon>
        <taxon>Spermatophyta</taxon>
        <taxon>Magnoliopsida</taxon>
        <taxon>eudicotyledons</taxon>
        <taxon>Gunneridae</taxon>
        <taxon>Pentapetalae</taxon>
        <taxon>rosids</taxon>
        <taxon>fabids</taxon>
        <taxon>Fagales</taxon>
        <taxon>Fagaceae</taxon>
        <taxon>Lithocarpus</taxon>
    </lineage>
</organism>
<sequence>MVNVEKSIHLVSTVMHKSLQNAIDNVDENLLEEVDSMVDELKQLSTALDVSISNEQQCDVDSDSKAKENSSADVASVSYSKNSRETENKVKGNKSRKKKKGKKGGSKR</sequence>
<feature type="compositionally biased region" description="Basic residues" evidence="1">
    <location>
        <begin position="91"/>
        <end position="108"/>
    </location>
</feature>
<gene>
    <name evidence="2" type="ORF">SO802_011608</name>
</gene>
<dbReference type="AlphaFoldDB" id="A0AAW2D149"/>
<keyword evidence="3" id="KW-1185">Reference proteome</keyword>
<comment type="caution">
    <text evidence="2">The sequence shown here is derived from an EMBL/GenBank/DDBJ whole genome shotgun (WGS) entry which is preliminary data.</text>
</comment>
<feature type="region of interest" description="Disordered" evidence="1">
    <location>
        <begin position="53"/>
        <end position="108"/>
    </location>
</feature>
<evidence type="ECO:0000256" key="1">
    <source>
        <dbReference type="SAM" id="MobiDB-lite"/>
    </source>
</evidence>
<evidence type="ECO:0000313" key="3">
    <source>
        <dbReference type="Proteomes" id="UP001459277"/>
    </source>
</evidence>
<name>A0AAW2D149_9ROSI</name>
<dbReference type="Proteomes" id="UP001459277">
    <property type="component" value="Unassembled WGS sequence"/>
</dbReference>